<feature type="compositionally biased region" description="Low complexity" evidence="1">
    <location>
        <begin position="133"/>
        <end position="142"/>
    </location>
</feature>
<organism evidence="2 3">
    <name type="scientific">Sphingomonas endophytica</name>
    <dbReference type="NCBI Taxonomy" id="869719"/>
    <lineage>
        <taxon>Bacteria</taxon>
        <taxon>Pseudomonadati</taxon>
        <taxon>Pseudomonadota</taxon>
        <taxon>Alphaproteobacteria</taxon>
        <taxon>Sphingomonadales</taxon>
        <taxon>Sphingomonadaceae</taxon>
        <taxon>Sphingomonas</taxon>
    </lineage>
</organism>
<dbReference type="Proteomes" id="UP000522313">
    <property type="component" value="Unassembled WGS sequence"/>
</dbReference>
<evidence type="ECO:0000313" key="3">
    <source>
        <dbReference type="Proteomes" id="UP000522313"/>
    </source>
</evidence>
<dbReference type="RefSeq" id="WP_184503852.1">
    <property type="nucleotide sequence ID" value="NZ_JACHBT010000001.1"/>
</dbReference>
<proteinExistence type="predicted"/>
<comment type="caution">
    <text evidence="2">The sequence shown here is derived from an EMBL/GenBank/DDBJ whole genome shotgun (WGS) entry which is preliminary data.</text>
</comment>
<dbReference type="EMBL" id="JACHBT010000001">
    <property type="protein sequence ID" value="MBB6503360.1"/>
    <property type="molecule type" value="Genomic_DNA"/>
</dbReference>
<dbReference type="AlphaFoldDB" id="A0A7X0MMU2"/>
<feature type="region of interest" description="Disordered" evidence="1">
    <location>
        <begin position="122"/>
        <end position="145"/>
    </location>
</feature>
<name>A0A7X0MMU2_9SPHN</name>
<protein>
    <submittedName>
        <fullName evidence="2">Uncharacterized protein</fullName>
    </submittedName>
</protein>
<reference evidence="2 3" key="1">
    <citation type="submission" date="2020-08" db="EMBL/GenBank/DDBJ databases">
        <title>The Agave Microbiome: Exploring the role of microbial communities in plant adaptations to desert environments.</title>
        <authorList>
            <person name="Partida-Martinez L.P."/>
        </authorList>
    </citation>
    <scope>NUCLEOTIDE SEQUENCE [LARGE SCALE GENOMIC DNA]</scope>
    <source>
        <strain evidence="2 3">AS3.13</strain>
    </source>
</reference>
<reference evidence="2 3" key="2">
    <citation type="submission" date="2020-08" db="EMBL/GenBank/DDBJ databases">
        <authorList>
            <person name="Partida-Martinez L."/>
            <person name="Huntemann M."/>
            <person name="Clum A."/>
            <person name="Wang J."/>
            <person name="Palaniappan K."/>
            <person name="Ritter S."/>
            <person name="Chen I.-M."/>
            <person name="Stamatis D."/>
            <person name="Reddy T."/>
            <person name="O'Malley R."/>
            <person name="Daum C."/>
            <person name="Shapiro N."/>
            <person name="Ivanova N."/>
            <person name="Kyrpides N."/>
            <person name="Woyke T."/>
        </authorList>
    </citation>
    <scope>NUCLEOTIDE SEQUENCE [LARGE SCALE GENOMIC DNA]</scope>
    <source>
        <strain evidence="2 3">AS3.13</strain>
    </source>
</reference>
<accession>A0A7X0MMU2</accession>
<evidence type="ECO:0000313" key="2">
    <source>
        <dbReference type="EMBL" id="MBB6503360.1"/>
    </source>
</evidence>
<gene>
    <name evidence="2" type="ORF">F4693_000309</name>
</gene>
<evidence type="ECO:0000256" key="1">
    <source>
        <dbReference type="SAM" id="MobiDB-lite"/>
    </source>
</evidence>
<sequence>MERLRAFDDERLDADLAAILHWRDGGETPSIARRRTRRRDAIARALRSPAGSATIGVSVFLAMLGTTGFLMYHPRGGPVVEATPDPAALANTPAPALPAAAPALGDVAAAVVPATIPRRAVAERPDGRHARPALRAPSRTRPSAPPITLAEAERTVGAPVVLNDVPRPDLRRATDLAQNAPASPRAPVETAAVVVDETPAINDDAAAEGRSARVRRNSVAAIRALRRQW</sequence>